<dbReference type="AlphaFoldDB" id="V4ANU8"/>
<keyword evidence="4" id="KW-1185">Reference proteome</keyword>
<organism evidence="3 4">
    <name type="scientific">Lottia gigantea</name>
    <name type="common">Giant owl limpet</name>
    <dbReference type="NCBI Taxonomy" id="225164"/>
    <lineage>
        <taxon>Eukaryota</taxon>
        <taxon>Metazoa</taxon>
        <taxon>Spiralia</taxon>
        <taxon>Lophotrochozoa</taxon>
        <taxon>Mollusca</taxon>
        <taxon>Gastropoda</taxon>
        <taxon>Patellogastropoda</taxon>
        <taxon>Lottioidea</taxon>
        <taxon>Lottiidae</taxon>
        <taxon>Lottia</taxon>
    </lineage>
</organism>
<dbReference type="GO" id="GO:0008270">
    <property type="term" value="F:zinc ion binding"/>
    <property type="evidence" value="ECO:0007669"/>
    <property type="project" value="InterPro"/>
</dbReference>
<dbReference type="PROSITE" id="PS51046">
    <property type="entry name" value="GON"/>
    <property type="match status" value="1"/>
</dbReference>
<dbReference type="EMBL" id="KB201459">
    <property type="protein sequence ID" value="ESO96450.1"/>
    <property type="molecule type" value="Genomic_DNA"/>
</dbReference>
<evidence type="ECO:0000259" key="2">
    <source>
        <dbReference type="PROSITE" id="PS51046"/>
    </source>
</evidence>
<dbReference type="RefSeq" id="XP_009052812.1">
    <property type="nucleotide sequence ID" value="XM_009054564.1"/>
</dbReference>
<dbReference type="Pfam" id="PF08685">
    <property type="entry name" value="GON"/>
    <property type="match status" value="1"/>
</dbReference>
<dbReference type="Proteomes" id="UP000030746">
    <property type="component" value="Unassembled WGS sequence"/>
</dbReference>
<dbReference type="OMA" id="ISITCAG"/>
<dbReference type="HOGENOM" id="CLU_071698_0_0_1"/>
<accession>V4ANU8</accession>
<gene>
    <name evidence="3" type="ORF">LOTGIDRAFT_159861</name>
</gene>
<evidence type="ECO:0000313" key="4">
    <source>
        <dbReference type="Proteomes" id="UP000030746"/>
    </source>
</evidence>
<keyword evidence="1" id="KW-0479">Metal-binding</keyword>
<dbReference type="InterPro" id="IPR012314">
    <property type="entry name" value="Pept_M12B_GON-ADAMTSs"/>
</dbReference>
<dbReference type="OrthoDB" id="6113960at2759"/>
<proteinExistence type="predicted"/>
<sequence length="288" mass="32323">MISEVYFLVYMSNVTLPGVSVIQNIKSASGCGMLTTLADKISFFYDKLTETCLVHPRTPTALATSLISKQGSTYYLRYVDLQSCARVQLCDPNYNTDGEYWLYPAIYNYRPVKIYCKGMNTPTPSEYLTLQSANFVMYPNQRYIDGTSCSSESYNHENSGRTTYYKIGVDVKTMTIIETDSNFTQQIRGEVMRYGWVQSCSGYTSSCDYKGMAVMSVTDTGLILSGMNEWIKFGTDGEFSTFLRNDHQIVLKGDGECGGGKPKYPIKLEIDPSFKPSHDSATEPVCVY</sequence>
<protein>
    <recommendedName>
        <fullName evidence="2">GON domain-containing protein</fullName>
    </recommendedName>
</protein>
<dbReference type="GeneID" id="20238175"/>
<evidence type="ECO:0000256" key="1">
    <source>
        <dbReference type="ARBA" id="ARBA00022723"/>
    </source>
</evidence>
<dbReference type="CTD" id="20238175"/>
<evidence type="ECO:0000313" key="3">
    <source>
        <dbReference type="EMBL" id="ESO96450.1"/>
    </source>
</evidence>
<dbReference type="GO" id="GO:0004222">
    <property type="term" value="F:metalloendopeptidase activity"/>
    <property type="evidence" value="ECO:0007669"/>
    <property type="project" value="InterPro"/>
</dbReference>
<feature type="domain" description="GON" evidence="2">
    <location>
        <begin position="80"/>
        <end position="277"/>
    </location>
</feature>
<dbReference type="KEGG" id="lgi:LOTGIDRAFT_159861"/>
<reference evidence="3 4" key="1">
    <citation type="journal article" date="2013" name="Nature">
        <title>Insights into bilaterian evolution from three spiralian genomes.</title>
        <authorList>
            <person name="Simakov O."/>
            <person name="Marletaz F."/>
            <person name="Cho S.J."/>
            <person name="Edsinger-Gonzales E."/>
            <person name="Havlak P."/>
            <person name="Hellsten U."/>
            <person name="Kuo D.H."/>
            <person name="Larsson T."/>
            <person name="Lv J."/>
            <person name="Arendt D."/>
            <person name="Savage R."/>
            <person name="Osoegawa K."/>
            <person name="de Jong P."/>
            <person name="Grimwood J."/>
            <person name="Chapman J.A."/>
            <person name="Shapiro H."/>
            <person name="Aerts A."/>
            <person name="Otillar R.P."/>
            <person name="Terry A.Y."/>
            <person name="Boore J.L."/>
            <person name="Grigoriev I.V."/>
            <person name="Lindberg D.R."/>
            <person name="Seaver E.C."/>
            <person name="Weisblat D.A."/>
            <person name="Putnam N.H."/>
            <person name="Rokhsar D.S."/>
        </authorList>
    </citation>
    <scope>NUCLEOTIDE SEQUENCE [LARGE SCALE GENOMIC DNA]</scope>
</reference>
<name>V4ANU8_LOTGI</name>